<evidence type="ECO:0000259" key="4">
    <source>
        <dbReference type="PROSITE" id="PS50850"/>
    </source>
</evidence>
<feature type="transmembrane region" description="Helical" evidence="3">
    <location>
        <begin position="122"/>
        <end position="142"/>
    </location>
</feature>
<organism evidence="5 6">
    <name type="scientific">Synaphobranchus kaupii</name>
    <name type="common">Kaup's arrowtooth eel</name>
    <dbReference type="NCBI Taxonomy" id="118154"/>
    <lineage>
        <taxon>Eukaryota</taxon>
        <taxon>Metazoa</taxon>
        <taxon>Chordata</taxon>
        <taxon>Craniata</taxon>
        <taxon>Vertebrata</taxon>
        <taxon>Euteleostomi</taxon>
        <taxon>Actinopterygii</taxon>
        <taxon>Neopterygii</taxon>
        <taxon>Teleostei</taxon>
        <taxon>Anguilliformes</taxon>
        <taxon>Synaphobranchidae</taxon>
        <taxon>Synaphobranchus</taxon>
    </lineage>
</organism>
<reference evidence="5" key="1">
    <citation type="journal article" date="2023" name="Science">
        <title>Genome structures resolve the early diversification of teleost fishes.</title>
        <authorList>
            <person name="Parey E."/>
            <person name="Louis A."/>
            <person name="Montfort J."/>
            <person name="Bouchez O."/>
            <person name="Roques C."/>
            <person name="Iampietro C."/>
            <person name="Lluch J."/>
            <person name="Castinel A."/>
            <person name="Donnadieu C."/>
            <person name="Desvignes T."/>
            <person name="Floi Bucao C."/>
            <person name="Jouanno E."/>
            <person name="Wen M."/>
            <person name="Mejri S."/>
            <person name="Dirks R."/>
            <person name="Jansen H."/>
            <person name="Henkel C."/>
            <person name="Chen W.J."/>
            <person name="Zahm M."/>
            <person name="Cabau C."/>
            <person name="Klopp C."/>
            <person name="Thompson A.W."/>
            <person name="Robinson-Rechavi M."/>
            <person name="Braasch I."/>
            <person name="Lecointre G."/>
            <person name="Bobe J."/>
            <person name="Postlethwait J.H."/>
            <person name="Berthelot C."/>
            <person name="Roest Crollius H."/>
            <person name="Guiguen Y."/>
        </authorList>
    </citation>
    <scope>NUCLEOTIDE SEQUENCE</scope>
    <source>
        <strain evidence="5">WJC10195</strain>
    </source>
</reference>
<evidence type="ECO:0000313" key="6">
    <source>
        <dbReference type="Proteomes" id="UP001152622"/>
    </source>
</evidence>
<proteinExistence type="predicted"/>
<dbReference type="SUPFAM" id="SSF103473">
    <property type="entry name" value="MFS general substrate transporter"/>
    <property type="match status" value="1"/>
</dbReference>
<feature type="compositionally biased region" description="Basic and acidic residues" evidence="2">
    <location>
        <begin position="328"/>
        <end position="337"/>
    </location>
</feature>
<dbReference type="Gene3D" id="1.20.1250.20">
    <property type="entry name" value="MFS general substrate transporter like domains"/>
    <property type="match status" value="2"/>
</dbReference>
<comment type="caution">
    <text evidence="5">The sequence shown here is derived from an EMBL/GenBank/DDBJ whole genome shotgun (WGS) entry which is preliminary data.</text>
</comment>
<evidence type="ECO:0000256" key="3">
    <source>
        <dbReference type="SAM" id="Phobius"/>
    </source>
</evidence>
<evidence type="ECO:0000256" key="2">
    <source>
        <dbReference type="SAM" id="MobiDB-lite"/>
    </source>
</evidence>
<feature type="transmembrane region" description="Helical" evidence="3">
    <location>
        <begin position="440"/>
        <end position="459"/>
    </location>
</feature>
<evidence type="ECO:0000313" key="5">
    <source>
        <dbReference type="EMBL" id="KAJ8363668.1"/>
    </source>
</evidence>
<sequence length="614" mass="67130">MKLRIKRRILSGKRTQACSALPFVALSDTAMIGWIFKAEGCLGPNVYPEVPDGGWGWVVAGAFFTVELFSYGIIKIFGIFLQDLMSNFEESNSRVSWIVSICIFIMAFAAPLSTAMSNRFGYQPVVMLGGFLVSLGTITSAFTKSINEMYITIGIISVFFQEFVDLFHWEPQCLSCHSQAFTASGCQCALCCLFTGLGYCLSYLPTLTILSQYFNKRRSLITAIASTGESVSVFAFAPAFTALKDKVGWRYCLVVIGTMQASIIVCGALLRPIVIKPKPVEVKAIKGPSPKQLETTYMLENELTRTSLSSEDSGVQSLSTSLHNIPEGGERRPEKKALMRTPTKTPAKRIVKEEVPPPAVKAKLLDISVMKDCSFICYSMFGLFATLAFFAPQLYVIDLSVNRGVDRDKAAYMLSATAAAEIFGRISIGWLLNKEPIRKIYILLICSLLLSLVLLVFGFVAEFWGLGTCCVLYGFLLGTVACTHIPMLAEEDVLGIERMTSVVGVYVSIQSLAGLAGPPLGGFLVDITHDYGSAFYSCAAGMALGTLFLGFVRPIKLGIFCKKKRGELQEIPKAQDGKNPSLAREVPVDFLEEDLPLEACPAKTQKSKESSNAY</sequence>
<dbReference type="Pfam" id="PF07690">
    <property type="entry name" value="MFS_1"/>
    <property type="match status" value="1"/>
</dbReference>
<dbReference type="GO" id="GO:0008028">
    <property type="term" value="F:monocarboxylic acid transmembrane transporter activity"/>
    <property type="evidence" value="ECO:0007669"/>
    <property type="project" value="TreeGrafter"/>
</dbReference>
<dbReference type="InterPro" id="IPR030766">
    <property type="entry name" value="MCT7"/>
</dbReference>
<keyword evidence="3" id="KW-0812">Transmembrane</keyword>
<dbReference type="InterPro" id="IPR020846">
    <property type="entry name" value="MFS_dom"/>
</dbReference>
<feature type="transmembrane region" description="Helical" evidence="3">
    <location>
        <begin position="248"/>
        <end position="270"/>
    </location>
</feature>
<feature type="transmembrane region" description="Helical" evidence="3">
    <location>
        <begin position="373"/>
        <end position="391"/>
    </location>
</feature>
<dbReference type="InterPro" id="IPR050327">
    <property type="entry name" value="Proton-linked_MCT"/>
</dbReference>
<dbReference type="InterPro" id="IPR011701">
    <property type="entry name" value="MFS"/>
</dbReference>
<keyword evidence="3" id="KW-1133">Transmembrane helix</keyword>
<dbReference type="GO" id="GO:0016020">
    <property type="term" value="C:membrane"/>
    <property type="evidence" value="ECO:0007669"/>
    <property type="project" value="UniProtKB-SubCell"/>
</dbReference>
<name>A0A9Q1FQ43_SYNKA</name>
<feature type="transmembrane region" description="Helical" evidence="3">
    <location>
        <begin position="465"/>
        <end position="489"/>
    </location>
</feature>
<feature type="transmembrane region" description="Helical" evidence="3">
    <location>
        <begin position="411"/>
        <end position="433"/>
    </location>
</feature>
<feature type="region of interest" description="Disordered" evidence="2">
    <location>
        <begin position="318"/>
        <end position="343"/>
    </location>
</feature>
<feature type="transmembrane region" description="Helical" evidence="3">
    <location>
        <begin position="501"/>
        <end position="521"/>
    </location>
</feature>
<dbReference type="PANTHER" id="PTHR11360">
    <property type="entry name" value="MONOCARBOXYLATE TRANSPORTER"/>
    <property type="match status" value="1"/>
</dbReference>
<keyword evidence="6" id="KW-1185">Reference proteome</keyword>
<dbReference type="EMBL" id="JAINUF010000004">
    <property type="protein sequence ID" value="KAJ8363668.1"/>
    <property type="molecule type" value="Genomic_DNA"/>
</dbReference>
<dbReference type="PROSITE" id="PS50850">
    <property type="entry name" value="MFS"/>
    <property type="match status" value="1"/>
</dbReference>
<dbReference type="AlphaFoldDB" id="A0A9Q1FQ43"/>
<protein>
    <recommendedName>
        <fullName evidence="4">Major facilitator superfamily (MFS) profile domain-containing protein</fullName>
    </recommendedName>
</protein>
<dbReference type="OrthoDB" id="8055603at2759"/>
<dbReference type="InterPro" id="IPR036259">
    <property type="entry name" value="MFS_trans_sf"/>
</dbReference>
<dbReference type="PANTHER" id="PTHR11360:SF20">
    <property type="entry name" value="MONOCARBOXYLATE TRANSPORTER 7"/>
    <property type="match status" value="1"/>
</dbReference>
<feature type="transmembrane region" description="Helical" evidence="3">
    <location>
        <begin position="220"/>
        <end position="242"/>
    </location>
</feature>
<feature type="transmembrane region" description="Helical" evidence="3">
    <location>
        <begin position="54"/>
        <end position="74"/>
    </location>
</feature>
<dbReference type="CDD" id="cd17422">
    <property type="entry name" value="MFS_MCT7"/>
    <property type="match status" value="1"/>
</dbReference>
<accession>A0A9Q1FQ43</accession>
<gene>
    <name evidence="5" type="ORF">SKAU_G00124990</name>
</gene>
<evidence type="ECO:0000256" key="1">
    <source>
        <dbReference type="ARBA" id="ARBA00004141"/>
    </source>
</evidence>
<keyword evidence="3" id="KW-0472">Membrane</keyword>
<dbReference type="FunFam" id="1.20.1250.20:FF:000326">
    <property type="entry name" value="Solute carrier family 16 member 6"/>
    <property type="match status" value="1"/>
</dbReference>
<feature type="transmembrane region" description="Helical" evidence="3">
    <location>
        <begin position="95"/>
        <end position="116"/>
    </location>
</feature>
<comment type="subcellular location">
    <subcellularLocation>
        <location evidence="1">Membrane</location>
        <topology evidence="1">Multi-pass membrane protein</topology>
    </subcellularLocation>
</comment>
<feature type="transmembrane region" description="Helical" evidence="3">
    <location>
        <begin position="533"/>
        <end position="555"/>
    </location>
</feature>
<feature type="domain" description="Major facilitator superfamily (MFS) profile" evidence="4">
    <location>
        <begin position="58"/>
        <end position="557"/>
    </location>
</feature>
<dbReference type="Proteomes" id="UP001152622">
    <property type="component" value="Chromosome 4"/>
</dbReference>